<dbReference type="GO" id="GO:0046872">
    <property type="term" value="F:metal ion binding"/>
    <property type="evidence" value="ECO:0007669"/>
    <property type="project" value="UniProtKB-KW"/>
</dbReference>
<keyword evidence="5 7" id="KW-0472">Membrane</keyword>
<dbReference type="Pfam" id="PF03006">
    <property type="entry name" value="HlyIII"/>
    <property type="match status" value="1"/>
</dbReference>
<keyword evidence="2" id="KW-1003">Cell membrane</keyword>
<keyword evidence="9" id="KW-1185">Reference proteome</keyword>
<evidence type="ECO:0000256" key="3">
    <source>
        <dbReference type="ARBA" id="ARBA00022692"/>
    </source>
</evidence>
<dbReference type="InterPro" id="IPR004254">
    <property type="entry name" value="AdipoR/HlyIII-related"/>
</dbReference>
<feature type="binding site" evidence="6">
    <location>
        <position position="195"/>
    </location>
    <ligand>
        <name>Zn(2+)</name>
        <dbReference type="ChEBI" id="CHEBI:29105"/>
    </ligand>
</feature>
<dbReference type="PANTHER" id="PTHR20855:SF3">
    <property type="entry name" value="LD03007P"/>
    <property type="match status" value="1"/>
</dbReference>
<feature type="binding site" evidence="6">
    <location>
        <position position="191"/>
    </location>
    <ligand>
        <name>Zn(2+)</name>
        <dbReference type="ChEBI" id="CHEBI:29105"/>
    </ligand>
</feature>
<reference evidence="8" key="1">
    <citation type="submission" date="2016-10" db="EMBL/GenBank/DDBJ databases">
        <authorList>
            <person name="Benchimol M."/>
            <person name="Almeida L.G."/>
            <person name="Vasconcelos A.T."/>
            <person name="Perreira-Neves A."/>
            <person name="Rosa I.A."/>
            <person name="Tasca T."/>
            <person name="Bogo M.R."/>
            <person name="de Souza W."/>
        </authorList>
    </citation>
    <scope>NUCLEOTIDE SEQUENCE [LARGE SCALE GENOMIC DNA]</scope>
    <source>
        <strain evidence="8">K</strain>
    </source>
</reference>
<feature type="transmembrane region" description="Helical" evidence="7">
    <location>
        <begin position="164"/>
        <end position="183"/>
    </location>
</feature>
<dbReference type="VEuPathDB" id="TrichDB:TRFO_10625"/>
<name>A0A1J4JCK8_9EUKA</name>
<evidence type="ECO:0000256" key="6">
    <source>
        <dbReference type="PIRSR" id="PIRSR604254-1"/>
    </source>
</evidence>
<comment type="caution">
    <text evidence="8">The sequence shown here is derived from an EMBL/GenBank/DDBJ whole genome shotgun (WGS) entry which is preliminary data.</text>
</comment>
<dbReference type="RefSeq" id="XP_068348286.1">
    <property type="nucleotide sequence ID" value="XM_068495567.1"/>
</dbReference>
<protein>
    <submittedName>
        <fullName evidence="8">Hemolysin-3 like protein</fullName>
    </submittedName>
</protein>
<feature type="transmembrane region" description="Helical" evidence="7">
    <location>
        <begin position="15"/>
        <end position="36"/>
    </location>
</feature>
<feature type="transmembrane region" description="Helical" evidence="7">
    <location>
        <begin position="82"/>
        <end position="104"/>
    </location>
</feature>
<evidence type="ECO:0000256" key="1">
    <source>
        <dbReference type="ARBA" id="ARBA00004651"/>
    </source>
</evidence>
<dbReference type="GO" id="GO:0005886">
    <property type="term" value="C:plasma membrane"/>
    <property type="evidence" value="ECO:0007669"/>
    <property type="project" value="UniProtKB-SubCell"/>
</dbReference>
<feature type="transmembrane region" description="Helical" evidence="7">
    <location>
        <begin position="137"/>
        <end position="157"/>
    </location>
</feature>
<keyword evidence="4 7" id="KW-1133">Transmembrane helix</keyword>
<feature type="binding site" evidence="6">
    <location>
        <position position="69"/>
    </location>
    <ligand>
        <name>Zn(2+)</name>
        <dbReference type="ChEBI" id="CHEBI:29105"/>
    </ligand>
</feature>
<evidence type="ECO:0000256" key="7">
    <source>
        <dbReference type="SAM" id="Phobius"/>
    </source>
</evidence>
<keyword evidence="6" id="KW-0862">Zinc</keyword>
<dbReference type="PANTHER" id="PTHR20855">
    <property type="entry name" value="ADIPOR/PROGESTIN RECEPTOR-RELATED"/>
    <property type="match status" value="1"/>
</dbReference>
<dbReference type="Proteomes" id="UP000179807">
    <property type="component" value="Unassembled WGS sequence"/>
</dbReference>
<gene>
    <name evidence="8" type="primary">yplQ</name>
    <name evidence="8" type="ORF">TRFO_10625</name>
</gene>
<organism evidence="8 9">
    <name type="scientific">Tritrichomonas foetus</name>
    <dbReference type="NCBI Taxonomy" id="1144522"/>
    <lineage>
        <taxon>Eukaryota</taxon>
        <taxon>Metamonada</taxon>
        <taxon>Parabasalia</taxon>
        <taxon>Tritrichomonadida</taxon>
        <taxon>Tritrichomonadidae</taxon>
        <taxon>Tritrichomonas</taxon>
    </lineage>
</organism>
<accession>A0A1J4JCK8</accession>
<comment type="subcellular location">
    <subcellularLocation>
        <location evidence="1">Cell membrane</location>
        <topology evidence="1">Multi-pass membrane protein</topology>
    </subcellularLocation>
</comment>
<evidence type="ECO:0000313" key="9">
    <source>
        <dbReference type="Proteomes" id="UP000179807"/>
    </source>
</evidence>
<evidence type="ECO:0000313" key="8">
    <source>
        <dbReference type="EMBL" id="OHS95149.1"/>
    </source>
</evidence>
<dbReference type="NCBIfam" id="TIGR01065">
    <property type="entry name" value="hlyIII"/>
    <property type="match status" value="1"/>
</dbReference>
<evidence type="ECO:0000256" key="4">
    <source>
        <dbReference type="ARBA" id="ARBA00022989"/>
    </source>
</evidence>
<dbReference type="GeneID" id="94830271"/>
<dbReference type="OrthoDB" id="186812at2759"/>
<dbReference type="InterPro" id="IPR005744">
    <property type="entry name" value="Hy-lIII"/>
</dbReference>
<feature type="transmembrane region" description="Helical" evidence="7">
    <location>
        <begin position="48"/>
        <end position="70"/>
    </location>
</feature>
<keyword evidence="6" id="KW-0479">Metal-binding</keyword>
<feature type="transmembrane region" description="Helical" evidence="7">
    <location>
        <begin position="111"/>
        <end position="131"/>
    </location>
</feature>
<sequence>MSMKSMPIWQEGEEFMNSLTHGVGAGLSLFATYFLIQSGIQSKNNYKLFGNIIFGLSMILLYSASMLYHGAPDSDFKKTMRYIDHCSVFILIAGSYTPFTLTVLKGKGGYPILAFVWMIALFGIFSKIFFFDAIDKYTVYLYIAMGWVIIVSLKNLVKSISKQGLFWLVLGGVTYTIGTYFYTNDQTKYYHAIFHLFILGGTLCHFICALLFC</sequence>
<proteinExistence type="predicted"/>
<dbReference type="EMBL" id="MLAK01001260">
    <property type="protein sequence ID" value="OHS95149.1"/>
    <property type="molecule type" value="Genomic_DNA"/>
</dbReference>
<keyword evidence="3 7" id="KW-0812">Transmembrane</keyword>
<feature type="transmembrane region" description="Helical" evidence="7">
    <location>
        <begin position="189"/>
        <end position="212"/>
    </location>
</feature>
<evidence type="ECO:0000256" key="5">
    <source>
        <dbReference type="ARBA" id="ARBA00023136"/>
    </source>
</evidence>
<dbReference type="AlphaFoldDB" id="A0A1J4JCK8"/>
<dbReference type="GO" id="GO:0140911">
    <property type="term" value="F:pore-forming activity"/>
    <property type="evidence" value="ECO:0007669"/>
    <property type="project" value="InterPro"/>
</dbReference>
<evidence type="ECO:0000256" key="2">
    <source>
        <dbReference type="ARBA" id="ARBA00022475"/>
    </source>
</evidence>